<evidence type="ECO:0000256" key="1">
    <source>
        <dbReference type="ARBA" id="ARBA00022527"/>
    </source>
</evidence>
<dbReference type="PROSITE" id="PS00107">
    <property type="entry name" value="PROTEIN_KINASE_ATP"/>
    <property type="match status" value="1"/>
</dbReference>
<dbReference type="GO" id="GO:0005524">
    <property type="term" value="F:ATP binding"/>
    <property type="evidence" value="ECO:0007669"/>
    <property type="project" value="UniProtKB-UniRule"/>
</dbReference>
<name>A0A8T2ZI32_POPDE</name>
<dbReference type="InterPro" id="IPR011009">
    <property type="entry name" value="Kinase-like_dom_sf"/>
</dbReference>
<accession>A0A8T2ZI32</accession>
<feature type="domain" description="Protein kinase" evidence="6">
    <location>
        <begin position="416"/>
        <end position="452"/>
    </location>
</feature>
<dbReference type="GO" id="GO:0004674">
    <property type="term" value="F:protein serine/threonine kinase activity"/>
    <property type="evidence" value="ECO:0007669"/>
    <property type="project" value="UniProtKB-KW"/>
</dbReference>
<keyword evidence="2 4" id="KW-0547">Nucleotide-binding</keyword>
<feature type="non-terminal residue" evidence="7">
    <location>
        <position position="452"/>
    </location>
</feature>
<dbReference type="EMBL" id="JACEGQ020000002">
    <property type="protein sequence ID" value="KAH8517224.1"/>
    <property type="molecule type" value="Genomic_DNA"/>
</dbReference>
<evidence type="ECO:0000313" key="8">
    <source>
        <dbReference type="Proteomes" id="UP000807159"/>
    </source>
</evidence>
<sequence length="452" mass="48424">MSVLAISSRGGLSRRVWYLFLQLLIILCYLIPITNADLADDQFRGPILSPSSVPLVAPAIPDLPLPYNLPSLHKPRKKHFSPHGAPAFVVAPTQPPNYGPLITSGHPPTSSHLSKPSMKKNALVPSSVGLVDVAPTQSGDGTNPTVLAQSPLSPSFSDCCKPDMVLKRGSHGCHCVYPIKLDLLLLNVSQNPNWNLFLEELSSQLGLLVSQIELINFYLLSLSRLNISMDIIPHTGISFSASDASAVNSSLALHKVHFDSSHVGDYKLLNLTWFEPPAPSPGSKMYGSRHHRDLSSPVCTLKLLYLLYTAPIVASSPMRAPAHQSSTSTSTSVGSSRKDKHTHLILVLGIGSGIVIIAIVSMLIICSCVFREGNASPKETVKPRTIDPVPAAGSLPHPSSTRFLAYEELKEATNNFESASILGEGGFGRVYKGVLSDGTAVAIKRLTSGGQQ</sequence>
<dbReference type="Pfam" id="PF23180">
    <property type="entry name" value="ALE2_N"/>
    <property type="match status" value="1"/>
</dbReference>
<feature type="binding site" evidence="4">
    <location>
        <position position="444"/>
    </location>
    <ligand>
        <name>ATP</name>
        <dbReference type="ChEBI" id="CHEBI:30616"/>
    </ligand>
</feature>
<keyword evidence="5" id="KW-1133">Transmembrane helix</keyword>
<keyword evidence="5" id="KW-0812">Transmembrane</keyword>
<keyword evidence="3 4" id="KW-0067">ATP-binding</keyword>
<evidence type="ECO:0000256" key="2">
    <source>
        <dbReference type="ARBA" id="ARBA00022741"/>
    </source>
</evidence>
<comment type="caution">
    <text evidence="7">The sequence shown here is derived from an EMBL/GenBank/DDBJ whole genome shotgun (WGS) entry which is preliminary data.</text>
</comment>
<dbReference type="InterPro" id="IPR057597">
    <property type="entry name" value="ALE2_N"/>
</dbReference>
<feature type="transmembrane region" description="Helical" evidence="5">
    <location>
        <begin position="16"/>
        <end position="34"/>
    </location>
</feature>
<dbReference type="Gene3D" id="3.30.200.20">
    <property type="entry name" value="Phosphorylase Kinase, domain 1"/>
    <property type="match status" value="1"/>
</dbReference>
<organism evidence="7 8">
    <name type="scientific">Populus deltoides</name>
    <name type="common">Eastern poplar</name>
    <name type="synonym">Eastern cottonwood</name>
    <dbReference type="NCBI Taxonomy" id="3696"/>
    <lineage>
        <taxon>Eukaryota</taxon>
        <taxon>Viridiplantae</taxon>
        <taxon>Streptophyta</taxon>
        <taxon>Embryophyta</taxon>
        <taxon>Tracheophyta</taxon>
        <taxon>Spermatophyta</taxon>
        <taxon>Magnoliopsida</taxon>
        <taxon>eudicotyledons</taxon>
        <taxon>Gunneridae</taxon>
        <taxon>Pentapetalae</taxon>
        <taxon>rosids</taxon>
        <taxon>fabids</taxon>
        <taxon>Malpighiales</taxon>
        <taxon>Salicaceae</taxon>
        <taxon>Saliceae</taxon>
        <taxon>Populus</taxon>
    </lineage>
</organism>
<feature type="transmembrane region" description="Helical" evidence="5">
    <location>
        <begin position="344"/>
        <end position="365"/>
    </location>
</feature>
<dbReference type="PANTHER" id="PTHR47989:SF25">
    <property type="entry name" value="PROLINE-RICH RECEPTOR-LIKE PROTEIN KINASE PERK3"/>
    <property type="match status" value="1"/>
</dbReference>
<dbReference type="InterPro" id="IPR000719">
    <property type="entry name" value="Prot_kinase_dom"/>
</dbReference>
<proteinExistence type="predicted"/>
<keyword evidence="1" id="KW-0418">Kinase</keyword>
<evidence type="ECO:0000256" key="5">
    <source>
        <dbReference type="SAM" id="Phobius"/>
    </source>
</evidence>
<keyword evidence="1" id="KW-0808">Transferase</keyword>
<evidence type="ECO:0000256" key="3">
    <source>
        <dbReference type="ARBA" id="ARBA00022840"/>
    </source>
</evidence>
<dbReference type="PANTHER" id="PTHR47989">
    <property type="entry name" value="OS01G0750732 PROTEIN"/>
    <property type="match status" value="1"/>
</dbReference>
<gene>
    <name evidence="7" type="ORF">H0E87_005246</name>
</gene>
<keyword evidence="1" id="KW-0723">Serine/threonine-protein kinase</keyword>
<keyword evidence="5" id="KW-0472">Membrane</keyword>
<evidence type="ECO:0000313" key="7">
    <source>
        <dbReference type="EMBL" id="KAH8517224.1"/>
    </source>
</evidence>
<reference evidence="7" key="1">
    <citation type="journal article" date="2021" name="J. Hered.">
        <title>Genome Assembly of Salicaceae Populus deltoides (Eastern Cottonwood) I-69 Based on Nanopore Sequencing and Hi-C Technologies.</title>
        <authorList>
            <person name="Bai S."/>
            <person name="Wu H."/>
            <person name="Zhang J."/>
            <person name="Pan Z."/>
            <person name="Zhao W."/>
            <person name="Li Z."/>
            <person name="Tong C."/>
        </authorList>
    </citation>
    <scope>NUCLEOTIDE SEQUENCE</scope>
    <source>
        <tissue evidence="7">Leaf</tissue>
    </source>
</reference>
<evidence type="ECO:0000256" key="4">
    <source>
        <dbReference type="PROSITE-ProRule" id="PRU10141"/>
    </source>
</evidence>
<dbReference type="InterPro" id="IPR017441">
    <property type="entry name" value="Protein_kinase_ATP_BS"/>
</dbReference>
<dbReference type="SUPFAM" id="SSF56112">
    <property type="entry name" value="Protein kinase-like (PK-like)"/>
    <property type="match status" value="1"/>
</dbReference>
<evidence type="ECO:0000259" key="6">
    <source>
        <dbReference type="PROSITE" id="PS50011"/>
    </source>
</evidence>
<dbReference type="AlphaFoldDB" id="A0A8T2ZI32"/>
<keyword evidence="8" id="KW-1185">Reference proteome</keyword>
<dbReference type="PROSITE" id="PS50011">
    <property type="entry name" value="PROTEIN_KINASE_DOM"/>
    <property type="match status" value="1"/>
</dbReference>
<protein>
    <recommendedName>
        <fullName evidence="6">Protein kinase domain-containing protein</fullName>
    </recommendedName>
</protein>
<dbReference type="Proteomes" id="UP000807159">
    <property type="component" value="Chromosome 2"/>
</dbReference>